<dbReference type="PANTHER" id="PTHR18964:SF165">
    <property type="entry name" value="BETA-GLUCOSIDE KINASE"/>
    <property type="match status" value="1"/>
</dbReference>
<evidence type="ECO:0000256" key="1">
    <source>
        <dbReference type="ARBA" id="ARBA00006479"/>
    </source>
</evidence>
<keyword evidence="3" id="KW-1185">Reference proteome</keyword>
<proteinExistence type="inferred from homology"/>
<dbReference type="InterPro" id="IPR000600">
    <property type="entry name" value="ROK"/>
</dbReference>
<gene>
    <name evidence="2" type="ORF">EDD60_103126</name>
</gene>
<dbReference type="GO" id="GO:0016301">
    <property type="term" value="F:kinase activity"/>
    <property type="evidence" value="ECO:0007669"/>
    <property type="project" value="UniProtKB-KW"/>
</dbReference>
<reference evidence="2 3" key="1">
    <citation type="submission" date="2019-03" db="EMBL/GenBank/DDBJ databases">
        <title>Genomic Encyclopedia of Type Strains, Phase IV (KMG-IV): sequencing the most valuable type-strain genomes for metagenomic binning, comparative biology and taxonomic classification.</title>
        <authorList>
            <person name="Goeker M."/>
        </authorList>
    </citation>
    <scope>NUCLEOTIDE SEQUENCE [LARGE SCALE GENOMIC DNA]</scope>
    <source>
        <strain evidence="2 3">DSM 29487</strain>
    </source>
</reference>
<dbReference type="AlphaFoldDB" id="A0A4R3Z5D5"/>
<comment type="caution">
    <text evidence="2">The sequence shown here is derived from an EMBL/GenBank/DDBJ whole genome shotgun (WGS) entry which is preliminary data.</text>
</comment>
<sequence>MKYYAGIDIGGTRIKMGIINELGEVIVNENEETKKEKLELFTQIDHFIKRHPYQIEGVGLSTPGVIRSDGYAQTSGAIHCFLNCYVQQELEAFLHLPVIVENDAKSAAMAEKWIGAAKDEDSFACLTLGTAVGGAIYMNGQLVRGLGGLAGEFGVALSSLQPGDYNEHSFSYHAATVAGLCREYSYSVKERVLDARVIIERSQQGDEVAKLCLSHFYHAVAVLFVNIAVMIAPEVIIVGGGISENQEVMEAIEEEYQNICKDYHVLSLVEMPHILTCQLKNDAGMIGAVYSFLRRYKKINDGNSI</sequence>
<dbReference type="Gene3D" id="3.30.420.40">
    <property type="match status" value="2"/>
</dbReference>
<dbReference type="CDD" id="cd24152">
    <property type="entry name" value="ASKHA_NBD_ROK-like"/>
    <property type="match status" value="1"/>
</dbReference>
<dbReference type="InterPro" id="IPR043129">
    <property type="entry name" value="ATPase_NBD"/>
</dbReference>
<name>A0A4R3Z5D5_9FIRM</name>
<comment type="similarity">
    <text evidence="1">Belongs to the ROK (NagC/XylR) family.</text>
</comment>
<dbReference type="SUPFAM" id="SSF53067">
    <property type="entry name" value="Actin-like ATPase domain"/>
    <property type="match status" value="1"/>
</dbReference>
<dbReference type="PANTHER" id="PTHR18964">
    <property type="entry name" value="ROK (REPRESSOR, ORF, KINASE) FAMILY"/>
    <property type="match status" value="1"/>
</dbReference>
<evidence type="ECO:0000313" key="2">
    <source>
        <dbReference type="EMBL" id="TCW01670.1"/>
    </source>
</evidence>
<accession>A0A4R3Z5D5</accession>
<dbReference type="Pfam" id="PF00480">
    <property type="entry name" value="ROK"/>
    <property type="match status" value="1"/>
</dbReference>
<protein>
    <submittedName>
        <fullName evidence="2">Putative NBD/HSP70 family sugar kinase</fullName>
    </submittedName>
</protein>
<dbReference type="GeneID" id="98914606"/>
<dbReference type="Proteomes" id="UP000295515">
    <property type="component" value="Unassembled WGS sequence"/>
</dbReference>
<organism evidence="2 3">
    <name type="scientific">Longibaculum muris</name>
    <dbReference type="NCBI Taxonomy" id="1796628"/>
    <lineage>
        <taxon>Bacteria</taxon>
        <taxon>Bacillati</taxon>
        <taxon>Bacillota</taxon>
        <taxon>Erysipelotrichia</taxon>
        <taxon>Erysipelotrichales</taxon>
        <taxon>Coprobacillaceae</taxon>
        <taxon>Longibaculum</taxon>
    </lineage>
</organism>
<evidence type="ECO:0000313" key="3">
    <source>
        <dbReference type="Proteomes" id="UP000295515"/>
    </source>
</evidence>
<keyword evidence="2" id="KW-0808">Transferase</keyword>
<dbReference type="RefSeq" id="WP_066449061.1">
    <property type="nucleotide sequence ID" value="NZ_JANKBF010000001.1"/>
</dbReference>
<keyword evidence="2" id="KW-0418">Kinase</keyword>
<dbReference type="EMBL" id="SMCQ01000003">
    <property type="protein sequence ID" value="TCW01670.1"/>
    <property type="molecule type" value="Genomic_DNA"/>
</dbReference>